<dbReference type="InterPro" id="IPR004843">
    <property type="entry name" value="Calcineurin-like_PHP"/>
</dbReference>
<sequence length="113" mass="12930">MGETVTWLHLSDIHFCEEKSGWSSNAVLEKLRIDVDTYSKEQQLRPDLIFVTGDLAFGEIPGTSSIEDQFIAVDGFITELRELFEPIVPRKNVFLVPGNHDVKNYVSDQNKFR</sequence>
<feature type="domain" description="Calcineurin-like phosphoesterase" evidence="1">
    <location>
        <begin position="8"/>
        <end position="104"/>
    </location>
</feature>
<dbReference type="SUPFAM" id="SSF56300">
    <property type="entry name" value="Metallo-dependent phosphatases"/>
    <property type="match status" value="1"/>
</dbReference>
<name>A0A2A4T830_9DELT</name>
<evidence type="ECO:0000313" key="3">
    <source>
        <dbReference type="Proteomes" id="UP000218113"/>
    </source>
</evidence>
<dbReference type="InterPro" id="IPR029052">
    <property type="entry name" value="Metallo-depent_PP-like"/>
</dbReference>
<proteinExistence type="predicted"/>
<dbReference type="EMBL" id="NVSR01000011">
    <property type="protein sequence ID" value="PCI29672.1"/>
    <property type="molecule type" value="Genomic_DNA"/>
</dbReference>
<reference evidence="3" key="1">
    <citation type="submission" date="2017-08" db="EMBL/GenBank/DDBJ databases">
        <title>A dynamic microbial community with high functional redundancy inhabits the cold, oxic subseafloor aquifer.</title>
        <authorList>
            <person name="Tully B.J."/>
            <person name="Wheat C.G."/>
            <person name="Glazer B.T."/>
            <person name="Huber J.A."/>
        </authorList>
    </citation>
    <scope>NUCLEOTIDE SEQUENCE [LARGE SCALE GENOMIC DNA]</scope>
</reference>
<dbReference type="Pfam" id="PF00149">
    <property type="entry name" value="Metallophos"/>
    <property type="match status" value="1"/>
</dbReference>
<dbReference type="Gene3D" id="3.60.21.10">
    <property type="match status" value="1"/>
</dbReference>
<evidence type="ECO:0000259" key="1">
    <source>
        <dbReference type="Pfam" id="PF00149"/>
    </source>
</evidence>
<evidence type="ECO:0000313" key="2">
    <source>
        <dbReference type="EMBL" id="PCI29672.1"/>
    </source>
</evidence>
<gene>
    <name evidence="2" type="ORF">COB67_03445</name>
</gene>
<comment type="caution">
    <text evidence="2">The sequence shown here is derived from an EMBL/GenBank/DDBJ whole genome shotgun (WGS) entry which is preliminary data.</text>
</comment>
<organism evidence="2 3">
    <name type="scientific">SAR324 cluster bacterium</name>
    <dbReference type="NCBI Taxonomy" id="2024889"/>
    <lineage>
        <taxon>Bacteria</taxon>
        <taxon>Deltaproteobacteria</taxon>
        <taxon>SAR324 cluster</taxon>
    </lineage>
</organism>
<dbReference type="GO" id="GO:0016787">
    <property type="term" value="F:hydrolase activity"/>
    <property type="evidence" value="ECO:0007669"/>
    <property type="project" value="InterPro"/>
</dbReference>
<dbReference type="AlphaFoldDB" id="A0A2A4T830"/>
<accession>A0A2A4T830</accession>
<dbReference type="Proteomes" id="UP000218113">
    <property type="component" value="Unassembled WGS sequence"/>
</dbReference>
<protein>
    <recommendedName>
        <fullName evidence="1">Calcineurin-like phosphoesterase domain-containing protein</fullName>
    </recommendedName>
</protein>